<sequence length="663" mass="75244">MPAGIGASYRSLGDLGEDVYKSTTIVDQTQTTGQSVLESVKKAFSFASPKVELRKKDPLIVDRRESVSIVSRAGRCYYSPLAATPEKSALLGGTDLGPSNIEVFSSDDFEKIGIIGNEDRSIRKSETLRPRMKSWFPRLRALRISIDVLLLTLLKQKKHIDVTMRSLQGATRSQRVRHHVGGNLNYTVFLTRALDYRRMMAFFNYIDMRVLLENFCVYHVNAPGQEEGAPTLPEDYVYPSMDELAEQLLFVLGYFGLKSVIGFGVGAGANILARFALAHPEKVNALCLINCVSTQAGWIEWGYQKLNVRHLRSQGMTQGVLDYLMWHHFGRLDIYKETGNSLDDPQVLSRRQRFEKRHVQNVFQGTEERNHDLVQVYKNYFERRVNPTNLALLIDSYVRRTDLNITRELDPTRKKEGLTLGVPVMNITGALSPHVDDTVTLNGRLDPMNSSWMKISDCGMVLEEQPGKVSEAFRLFLQGEGYVVRSPRKPVTPTTPEVAPLSPLKMADYRLASLEGLNHVCSKKIDWPTATIHITENPISEAVRANVAMMSQAKEDRGIRQNACEGGMRLRTCIPMARYLGRRIEDRSVVKQLSTRTLRLDSSRGLRNQKKKRILAKLIFIEIKYKAENSSNKPQRVIDIFATLTEKTNYKHSQHYENPLQLY</sequence>
<dbReference type="STRING" id="166423.A0A0N0U4N5"/>
<proteinExistence type="inferred from homology"/>
<evidence type="ECO:0000313" key="2">
    <source>
        <dbReference type="EMBL" id="KOX72621.1"/>
    </source>
</evidence>
<dbReference type="InterPro" id="IPR029058">
    <property type="entry name" value="AB_hydrolase_fold"/>
</dbReference>
<reference evidence="2 3" key="1">
    <citation type="submission" date="2015-07" db="EMBL/GenBank/DDBJ databases">
        <title>The genome of Melipona quadrifasciata.</title>
        <authorList>
            <person name="Pan H."/>
            <person name="Kapheim K."/>
        </authorList>
    </citation>
    <scope>NUCLEOTIDE SEQUENCE [LARGE SCALE GENOMIC DNA]</scope>
    <source>
        <strain evidence="2">0111107301</strain>
        <tissue evidence="2">Whole body</tissue>
    </source>
</reference>
<dbReference type="AlphaFoldDB" id="A0A0N0U4N5"/>
<dbReference type="SUPFAM" id="SSF53474">
    <property type="entry name" value="alpha/beta-Hydrolases"/>
    <property type="match status" value="1"/>
</dbReference>
<evidence type="ECO:0000313" key="3">
    <source>
        <dbReference type="Proteomes" id="UP000053105"/>
    </source>
</evidence>
<accession>A0A0N0U4N5</accession>
<keyword evidence="3" id="KW-1185">Reference proteome</keyword>
<gene>
    <name evidence="2" type="ORF">WN51_01834</name>
</gene>
<dbReference type="OrthoDB" id="741027at2759"/>
<dbReference type="InterPro" id="IPR004142">
    <property type="entry name" value="NDRG"/>
</dbReference>
<dbReference type="Pfam" id="PF03096">
    <property type="entry name" value="Ndr"/>
    <property type="match status" value="2"/>
</dbReference>
<dbReference type="Proteomes" id="UP000053105">
    <property type="component" value="Unassembled WGS sequence"/>
</dbReference>
<dbReference type="PANTHER" id="PTHR11034">
    <property type="entry name" value="N-MYC DOWNSTREAM REGULATED"/>
    <property type="match status" value="1"/>
</dbReference>
<dbReference type="EMBL" id="KQ435816">
    <property type="protein sequence ID" value="KOX72621.1"/>
    <property type="molecule type" value="Genomic_DNA"/>
</dbReference>
<organism evidence="2 3">
    <name type="scientific">Melipona quadrifasciata</name>
    <dbReference type="NCBI Taxonomy" id="166423"/>
    <lineage>
        <taxon>Eukaryota</taxon>
        <taxon>Metazoa</taxon>
        <taxon>Ecdysozoa</taxon>
        <taxon>Arthropoda</taxon>
        <taxon>Hexapoda</taxon>
        <taxon>Insecta</taxon>
        <taxon>Pterygota</taxon>
        <taxon>Neoptera</taxon>
        <taxon>Endopterygota</taxon>
        <taxon>Hymenoptera</taxon>
        <taxon>Apocrita</taxon>
        <taxon>Aculeata</taxon>
        <taxon>Apoidea</taxon>
        <taxon>Anthophila</taxon>
        <taxon>Apidae</taxon>
        <taxon>Melipona</taxon>
    </lineage>
</organism>
<name>A0A0N0U4N5_9HYME</name>
<protein>
    <submittedName>
        <fullName evidence="2">Protein NDRG3</fullName>
    </submittedName>
</protein>
<comment type="similarity">
    <text evidence="1">Belongs to the NDRG family.</text>
</comment>
<evidence type="ECO:0000256" key="1">
    <source>
        <dbReference type="ARBA" id="ARBA00005598"/>
    </source>
</evidence>
<dbReference type="Gene3D" id="3.40.50.1820">
    <property type="entry name" value="alpha/beta hydrolase"/>
    <property type="match status" value="1"/>
</dbReference>